<gene>
    <name evidence="1" type="ORF">LDC_2592</name>
</gene>
<dbReference type="Gene3D" id="3.90.550.10">
    <property type="entry name" value="Spore Coat Polysaccharide Biosynthesis Protein SpsA, Chain A"/>
    <property type="match status" value="1"/>
</dbReference>
<proteinExistence type="predicted"/>
<name>D9PM16_9ZZZZ</name>
<dbReference type="SUPFAM" id="SSF53448">
    <property type="entry name" value="Nucleotide-diphospho-sugar transferases"/>
    <property type="match status" value="1"/>
</dbReference>
<organism evidence="1">
    <name type="scientific">sediment metagenome</name>
    <dbReference type="NCBI Taxonomy" id="749907"/>
    <lineage>
        <taxon>unclassified sequences</taxon>
        <taxon>metagenomes</taxon>
        <taxon>ecological metagenomes</taxon>
    </lineage>
</organism>
<dbReference type="InterPro" id="IPR029044">
    <property type="entry name" value="Nucleotide-diphossugar_trans"/>
</dbReference>
<reference evidence="1" key="1">
    <citation type="submission" date="2010-07" db="EMBL/GenBank/DDBJ databases">
        <authorList>
            <consortium name="CONSOLIDER consortium CSD2007-00005"/>
            <person name="Guazzaroni M.-E."/>
            <person name="Richter M."/>
            <person name="Garcia-Salamanca A."/>
            <person name="Yarza P."/>
            <person name="Ferrer M."/>
        </authorList>
    </citation>
    <scope>NUCLEOTIDE SEQUENCE</scope>
</reference>
<dbReference type="AlphaFoldDB" id="D9PM16"/>
<sequence>MVRRDVLEDSGGFEVDMRICEDLDLWARLLLSGSAAFVPDVLTCILIRPNERVRYFENIIARDILYSRVFKRDPSLAQDFKRFLYTDLIDLYYRHATVNSEPDETKVTLKAMRDLGSLGLGEMRQK</sequence>
<protein>
    <submittedName>
        <fullName evidence="1">Uncharacterized protein</fullName>
    </submittedName>
</protein>
<evidence type="ECO:0000313" key="1">
    <source>
        <dbReference type="EMBL" id="EFK95401.1"/>
    </source>
</evidence>
<reference evidence="1" key="2">
    <citation type="journal article" date="2011" name="Microb. Ecol.">
        <title>Taxonomic and Functional Metagenomic Profiling of the Microbial Community in the Anoxic Sediment of a Sub-saline Shallow Lake (Laguna de Carrizo, Central Spain).</title>
        <authorList>
            <person name="Ferrer M."/>
            <person name="Guazzaroni M.E."/>
            <person name="Richter M."/>
            <person name="Garcia-Salamanca A."/>
            <person name="Yarza P."/>
            <person name="Suarez-Suarez A."/>
            <person name="Solano J."/>
            <person name="Alcaide M."/>
            <person name="van Dillewijn P."/>
            <person name="Molina-Henares M.A."/>
            <person name="Lopez-Cortes N."/>
            <person name="Al-Ramahi Y."/>
            <person name="Guerrero C."/>
            <person name="Acosta A."/>
            <person name="de Eugenio L.I."/>
            <person name="Martinez V."/>
            <person name="Marques S."/>
            <person name="Rojo F."/>
            <person name="Santero E."/>
            <person name="Genilloud O."/>
            <person name="Perez-Perez J."/>
            <person name="Rossello-Mora R."/>
            <person name="Ramos J.L."/>
        </authorList>
    </citation>
    <scope>NUCLEOTIDE SEQUENCE</scope>
</reference>
<accession>D9PM16</accession>
<comment type="caution">
    <text evidence="1">The sequence shown here is derived from an EMBL/GenBank/DDBJ whole genome shotgun (WGS) entry which is preliminary data.</text>
</comment>
<dbReference type="EMBL" id="ADZX01000788">
    <property type="protein sequence ID" value="EFK95401.1"/>
    <property type="molecule type" value="Genomic_DNA"/>
</dbReference>